<feature type="compositionally biased region" description="Low complexity" evidence="13">
    <location>
        <begin position="641"/>
        <end position="651"/>
    </location>
</feature>
<feature type="region of interest" description="Disordered" evidence="13">
    <location>
        <begin position="622"/>
        <end position="651"/>
    </location>
</feature>
<reference evidence="17" key="4">
    <citation type="submission" date="2025-09" db="UniProtKB">
        <authorList>
            <consortium name="Ensembl"/>
        </authorList>
    </citation>
    <scope>IDENTIFICATION</scope>
</reference>
<evidence type="ECO:0000256" key="14">
    <source>
        <dbReference type="SAM" id="Phobius"/>
    </source>
</evidence>
<evidence type="ECO:0000256" key="12">
    <source>
        <dbReference type="RuleBase" id="RU003722"/>
    </source>
</evidence>
<reference evidence="17" key="3">
    <citation type="submission" date="2025-08" db="UniProtKB">
        <authorList>
            <consortium name="Ensembl"/>
        </authorList>
    </citation>
    <scope>IDENTIFICATION</scope>
</reference>
<dbReference type="GO" id="GO:0051453">
    <property type="term" value="P:regulation of intracellular pH"/>
    <property type="evidence" value="ECO:0007669"/>
    <property type="project" value="TreeGrafter"/>
</dbReference>
<feature type="transmembrane region" description="Helical" evidence="14">
    <location>
        <begin position="375"/>
        <end position="396"/>
    </location>
</feature>
<sequence>FAFPNAEKSDLPVFAMNYSRIQVPFEITLWVLLASFAKIGFHIYHKVTFWVPESCLLISIGLMVGAIMHAVHEEPPSVLSYNIFFLYILPPMVLDSGYFMPTRPFFENIGTVLWFAVVGTLWNSIGVGMSLYGVCQIGALEVQDINLQENLLFASIISAVDPVAVLNVFEDVSVNEQLYIVVFGESLFSDAVTVVLYNMFTFVAEMPVVETVDVFLGVAKFFVVGLGGLAFGLVFGFVASFTTRFTSNVREIEPLFIFMYSYLAYLVAELFNISSIMAIVTCALTMKYYVEENVTQRSCTTIRHVVKMLSSISETLIFFFLGVVTITTEHEWNWGYILFTLLFAFLWRGLGILVLTQIINPFRTIPFNFKDQFMLGYSGLRGAVTFALVFTLPDHIVRKKLFVTATICIILFTVFIQGISIRPLVEFINVRRTNRNLDTINVEVHSRLMEHAIAGIEDICGQWGHYYWKDKFMKFNNQILRKILIKDNQAESSIVALYKKLELQNAMEILDTVSEGTSTAPSVISLRKEKGPGKPKRKFVAADLRKMHDILSKNMYKIRQQTTEYTTKHSLPNDSHTKEILIRRHGTIRRSLRELCVCVCVYHSESKTKLTTSLFLSDNGEDETLSGGGYPSAPRSRIGQPSRSSSRVSLPLRRLDTLTEVSSSAGVDLVDERSGGRGRAGGRGKSRLNSSSKQEEPLSLSVTWAEEPSDHDDSSTQNPLLRRPRWNPVKPKNP</sequence>
<protein>
    <recommendedName>
        <fullName evidence="12">Sodium/hydrogen exchanger</fullName>
    </recommendedName>
</protein>
<feature type="domain" description="Cation/H+ exchanger transmembrane" evidence="15">
    <location>
        <begin position="32"/>
        <end position="426"/>
    </location>
</feature>
<keyword evidence="8" id="KW-0915">Sodium</keyword>
<evidence type="ECO:0000259" key="16">
    <source>
        <dbReference type="Pfam" id="PF16644"/>
    </source>
</evidence>
<feature type="transmembrane region" description="Helical" evidence="14">
    <location>
        <begin position="334"/>
        <end position="355"/>
    </location>
</feature>
<dbReference type="InterPro" id="IPR032103">
    <property type="entry name" value="NHE_CaM-bd"/>
</dbReference>
<keyword evidence="5" id="KW-1003">Cell membrane</keyword>
<keyword evidence="9 12" id="KW-0406">Ion transport</keyword>
<reference evidence="18" key="1">
    <citation type="journal article" date="2014" name="PLoS ONE">
        <title>The genome and linkage map of the northern pike (Esox lucius): conserved synteny revealed between the salmonid sister group and the Neoteleostei.</title>
        <authorList>
            <person name="Rondeau E.B."/>
            <person name="Minkley D.R."/>
            <person name="Leong J.S."/>
            <person name="Messmer A.M."/>
            <person name="Jantzen J.R."/>
            <person name="von Schalburg K.R."/>
            <person name="Lemon C."/>
            <person name="Bird N.H."/>
            <person name="Koop B.F."/>
        </authorList>
    </citation>
    <scope>NUCLEOTIDE SEQUENCE</scope>
</reference>
<dbReference type="NCBIfam" id="TIGR00840">
    <property type="entry name" value="b_cpa1"/>
    <property type="match status" value="1"/>
</dbReference>
<evidence type="ECO:0000256" key="7">
    <source>
        <dbReference type="ARBA" id="ARBA00022989"/>
    </source>
</evidence>
<keyword evidence="11 12" id="KW-0739">Sodium transport</keyword>
<dbReference type="Proteomes" id="UP000265140">
    <property type="component" value="Chromosome 16"/>
</dbReference>
<dbReference type="PANTHER" id="PTHR10110">
    <property type="entry name" value="SODIUM/HYDROGEN EXCHANGER"/>
    <property type="match status" value="1"/>
</dbReference>
<dbReference type="PRINTS" id="PR01084">
    <property type="entry name" value="NAHEXCHNGR"/>
</dbReference>
<dbReference type="Bgee" id="ENSELUG00000020477">
    <property type="expression patterns" value="Expressed in stomach and 8 other cell types or tissues"/>
</dbReference>
<organism evidence="17 18">
    <name type="scientific">Esox lucius</name>
    <name type="common">Northern pike</name>
    <dbReference type="NCBI Taxonomy" id="8010"/>
    <lineage>
        <taxon>Eukaryota</taxon>
        <taxon>Metazoa</taxon>
        <taxon>Chordata</taxon>
        <taxon>Craniata</taxon>
        <taxon>Vertebrata</taxon>
        <taxon>Euteleostomi</taxon>
        <taxon>Actinopterygii</taxon>
        <taxon>Neopterygii</taxon>
        <taxon>Teleostei</taxon>
        <taxon>Protacanthopterygii</taxon>
        <taxon>Esociformes</taxon>
        <taxon>Esocidae</taxon>
        <taxon>Esox</taxon>
    </lineage>
</organism>
<comment type="similarity">
    <text evidence="2 12">Belongs to the monovalent cation:proton antiporter 1 (CPA1) transporter (TC 2.A.36) family.</text>
</comment>
<evidence type="ECO:0000313" key="17">
    <source>
        <dbReference type="Ensembl" id="ENSELUP00000060914.2"/>
    </source>
</evidence>
<feature type="region of interest" description="Disordered" evidence="13">
    <location>
        <begin position="666"/>
        <end position="734"/>
    </location>
</feature>
<name>A0A6Q2Y4S0_ESOLU</name>
<evidence type="ECO:0000313" key="18">
    <source>
        <dbReference type="Proteomes" id="UP000265140"/>
    </source>
</evidence>
<dbReference type="GO" id="GO:0015385">
    <property type="term" value="F:sodium:proton antiporter activity"/>
    <property type="evidence" value="ECO:0007669"/>
    <property type="project" value="InterPro"/>
</dbReference>
<evidence type="ECO:0000256" key="1">
    <source>
        <dbReference type="ARBA" id="ARBA00004651"/>
    </source>
</evidence>
<dbReference type="InterPro" id="IPR006153">
    <property type="entry name" value="Cation/H_exchanger_TM"/>
</dbReference>
<keyword evidence="6 12" id="KW-0812">Transmembrane</keyword>
<evidence type="ECO:0000256" key="3">
    <source>
        <dbReference type="ARBA" id="ARBA00022448"/>
    </source>
</evidence>
<dbReference type="AlphaFoldDB" id="A0A6Q2Y4S0"/>
<dbReference type="InterPro" id="IPR018422">
    <property type="entry name" value="Cation/H_exchanger_CPA1"/>
</dbReference>
<keyword evidence="7 14" id="KW-1133">Transmembrane helix</keyword>
<dbReference type="Gene3D" id="6.10.250.2020">
    <property type="match status" value="1"/>
</dbReference>
<evidence type="ECO:0000256" key="11">
    <source>
        <dbReference type="ARBA" id="ARBA00023201"/>
    </source>
</evidence>
<feature type="transmembrane region" description="Helical" evidence="14">
    <location>
        <begin position="78"/>
        <end position="100"/>
    </location>
</feature>
<keyword evidence="3 12" id="KW-0813">Transport</keyword>
<feature type="transmembrane region" description="Helical" evidence="14">
    <location>
        <begin position="262"/>
        <end position="284"/>
    </location>
</feature>
<feature type="transmembrane region" description="Helical" evidence="14">
    <location>
        <begin position="178"/>
        <end position="200"/>
    </location>
</feature>
<dbReference type="GeneTree" id="ENSGT00940000156807"/>
<feature type="transmembrane region" description="Helical" evidence="14">
    <location>
        <begin position="221"/>
        <end position="242"/>
    </location>
</feature>
<feature type="transmembrane region" description="Helical" evidence="14">
    <location>
        <begin position="402"/>
        <end position="425"/>
    </location>
</feature>
<keyword evidence="18" id="KW-1185">Reference proteome</keyword>
<dbReference type="GO" id="GO:0015386">
    <property type="term" value="F:potassium:proton antiporter activity"/>
    <property type="evidence" value="ECO:0007669"/>
    <property type="project" value="TreeGrafter"/>
</dbReference>
<keyword evidence="10 14" id="KW-0472">Membrane</keyword>
<dbReference type="InterPro" id="IPR004709">
    <property type="entry name" value="NaH_exchanger"/>
</dbReference>
<dbReference type="Gene3D" id="6.10.140.1330">
    <property type="match status" value="1"/>
</dbReference>
<evidence type="ECO:0000256" key="6">
    <source>
        <dbReference type="ARBA" id="ARBA00022692"/>
    </source>
</evidence>
<keyword evidence="4 12" id="KW-0050">Antiport</keyword>
<reference evidence="17" key="2">
    <citation type="submission" date="2020-02" db="EMBL/GenBank/DDBJ databases">
        <title>Esox lucius (northern pike) genome, fEsoLuc1, primary haplotype.</title>
        <authorList>
            <person name="Myers G."/>
            <person name="Karagic N."/>
            <person name="Meyer A."/>
            <person name="Pippel M."/>
            <person name="Reichard M."/>
            <person name="Winkler S."/>
            <person name="Tracey A."/>
            <person name="Sims Y."/>
            <person name="Howe K."/>
            <person name="Rhie A."/>
            <person name="Formenti G."/>
            <person name="Durbin R."/>
            <person name="Fedrigo O."/>
            <person name="Jarvis E.D."/>
        </authorList>
    </citation>
    <scope>NUCLEOTIDE SEQUENCE [LARGE SCALE GENOMIC DNA]</scope>
</reference>
<feature type="transmembrane region" description="Helical" evidence="14">
    <location>
        <begin position="112"/>
        <end position="135"/>
    </location>
</feature>
<evidence type="ECO:0000259" key="15">
    <source>
        <dbReference type="Pfam" id="PF00999"/>
    </source>
</evidence>
<evidence type="ECO:0000256" key="10">
    <source>
        <dbReference type="ARBA" id="ARBA00023136"/>
    </source>
</evidence>
<proteinExistence type="inferred from homology"/>
<evidence type="ECO:0000256" key="4">
    <source>
        <dbReference type="ARBA" id="ARBA00022449"/>
    </source>
</evidence>
<dbReference type="GO" id="GO:0098719">
    <property type="term" value="P:sodium ion import across plasma membrane"/>
    <property type="evidence" value="ECO:0007669"/>
    <property type="project" value="TreeGrafter"/>
</dbReference>
<feature type="transmembrane region" description="Helical" evidence="14">
    <location>
        <begin position="50"/>
        <end position="71"/>
    </location>
</feature>
<evidence type="ECO:0000256" key="13">
    <source>
        <dbReference type="SAM" id="MobiDB-lite"/>
    </source>
</evidence>
<dbReference type="Ensembl" id="ENSELUT00000075676.2">
    <property type="protein sequence ID" value="ENSELUP00000060914.2"/>
    <property type="gene ID" value="ENSELUG00000034862.1"/>
</dbReference>
<gene>
    <name evidence="17" type="primary">SLC9A2</name>
</gene>
<comment type="subcellular location">
    <subcellularLocation>
        <location evidence="1">Cell membrane</location>
        <topology evidence="1">Multi-pass membrane protein</topology>
    </subcellularLocation>
</comment>
<feature type="domain" description="Sodium/hydrogen exchanger regulatory region" evidence="16">
    <location>
        <begin position="519"/>
        <end position="594"/>
    </location>
</feature>
<evidence type="ECO:0000256" key="5">
    <source>
        <dbReference type="ARBA" id="ARBA00022475"/>
    </source>
</evidence>
<accession>A0A6Q2Y4S0</accession>
<feature type="transmembrane region" description="Helical" evidence="14">
    <location>
        <begin position="27"/>
        <end position="44"/>
    </location>
</feature>
<dbReference type="Pfam" id="PF16644">
    <property type="entry name" value="NEXCaM_BD"/>
    <property type="match status" value="1"/>
</dbReference>
<dbReference type="GO" id="GO:0005886">
    <property type="term" value="C:plasma membrane"/>
    <property type="evidence" value="ECO:0007669"/>
    <property type="project" value="UniProtKB-SubCell"/>
</dbReference>
<feature type="transmembrane region" description="Helical" evidence="14">
    <location>
        <begin position="305"/>
        <end position="328"/>
    </location>
</feature>
<dbReference type="Pfam" id="PF00999">
    <property type="entry name" value="Na_H_Exchanger"/>
    <property type="match status" value="1"/>
</dbReference>
<evidence type="ECO:0000256" key="9">
    <source>
        <dbReference type="ARBA" id="ARBA00023065"/>
    </source>
</evidence>
<dbReference type="PANTHER" id="PTHR10110:SF196">
    <property type="entry name" value="SODIUM_HYDROGEN EXCHANGER"/>
    <property type="match status" value="1"/>
</dbReference>
<evidence type="ECO:0000256" key="2">
    <source>
        <dbReference type="ARBA" id="ARBA00007367"/>
    </source>
</evidence>
<evidence type="ECO:0000256" key="8">
    <source>
        <dbReference type="ARBA" id="ARBA00023053"/>
    </source>
</evidence>